<organism evidence="1">
    <name type="scientific">Streptomyces haneummycinicus</name>
    <dbReference type="NCBI Taxonomy" id="3074435"/>
    <lineage>
        <taxon>Bacteria</taxon>
        <taxon>Bacillati</taxon>
        <taxon>Actinomycetota</taxon>
        <taxon>Actinomycetes</taxon>
        <taxon>Kitasatosporales</taxon>
        <taxon>Streptomycetaceae</taxon>
        <taxon>Streptomyces</taxon>
    </lineage>
</organism>
<dbReference type="EMBL" id="AP035768">
    <property type="protein sequence ID" value="BFO16226.1"/>
    <property type="molecule type" value="Genomic_DNA"/>
</dbReference>
<proteinExistence type="predicted"/>
<gene>
    <name evidence="1" type="ORF">SHKM778_26140</name>
</gene>
<protein>
    <submittedName>
        <fullName evidence="1">Uncharacterized protein</fullName>
    </submittedName>
</protein>
<dbReference type="InterPro" id="IPR036188">
    <property type="entry name" value="FAD/NAD-bd_sf"/>
</dbReference>
<accession>A0AAT9HFU6</accession>
<sequence>MVAGGDNAHGFKHATGIGEALAEIVRGEQTTVPIGFMSPNRFG</sequence>
<reference evidence="1" key="2">
    <citation type="submission" date="2024-07" db="EMBL/GenBank/DDBJ databases">
        <title>Streptomyces haneummycinica sp. nov., a new antibiotic-producing actinobacterium isolated from marine sediment.</title>
        <authorList>
            <person name="Uemura M."/>
            <person name="Hamada M."/>
            <person name="Hirano S."/>
            <person name="Kobayashi K."/>
            <person name="Ohshiro T."/>
            <person name="Kobayashi T."/>
            <person name="Terahara T."/>
        </authorList>
    </citation>
    <scope>NUCLEOTIDE SEQUENCE</scope>
    <source>
        <strain evidence="1">KM77-8</strain>
    </source>
</reference>
<dbReference type="Gene3D" id="3.50.50.60">
    <property type="entry name" value="FAD/NAD(P)-binding domain"/>
    <property type="match status" value="1"/>
</dbReference>
<name>A0AAT9HFU6_9ACTN</name>
<evidence type="ECO:0000313" key="1">
    <source>
        <dbReference type="EMBL" id="BFO16226.1"/>
    </source>
</evidence>
<reference evidence="1" key="1">
    <citation type="submission" date="2024-06" db="EMBL/GenBank/DDBJ databases">
        <authorList>
            <consortium name="consrtm"/>
            <person name="Uemura M."/>
            <person name="Terahara T."/>
        </authorList>
    </citation>
    <scope>NUCLEOTIDE SEQUENCE</scope>
    <source>
        <strain evidence="1">KM77-8</strain>
    </source>
</reference>
<dbReference type="AlphaFoldDB" id="A0AAT9HFU6"/>